<protein>
    <submittedName>
        <fullName evidence="3">Porin family protein</fullName>
    </submittedName>
</protein>
<keyword evidence="1" id="KW-0732">Signal</keyword>
<sequence>MKQVCLIAIALCLALSSYGQLVTFGPKIGISHSSLTEEDAQEIAAGDASVGFHAGLFARVSVLGFYVQPEALFTSSGGQIRYTDPQSNLTEVKDMTYNKIDVPIMLGFKIGPLFRVNAGPSFSMLLNADAREDGTVDEVKDNYKDATVGFQAGIGMDISKVTFDLRYENNLSAFGEEVTFRNQTFDTDLRNQLWVFTLGYKLF</sequence>
<accession>A0AA49GSW0</accession>
<gene>
    <name evidence="3" type="ORF">K4G66_30910</name>
</gene>
<dbReference type="InterPro" id="IPR025665">
    <property type="entry name" value="Beta-barrel_OMP_2"/>
</dbReference>
<dbReference type="Pfam" id="PF13568">
    <property type="entry name" value="OMP_b-brl_2"/>
    <property type="match status" value="1"/>
</dbReference>
<reference evidence="3" key="1">
    <citation type="journal article" date="2023" name="Comput. Struct. Biotechnol. J.">
        <title>Discovery of a novel marine Bacteroidetes with a rich repertoire of carbohydrate-active enzymes.</title>
        <authorList>
            <person name="Chen B."/>
            <person name="Liu G."/>
            <person name="Chen Q."/>
            <person name="Wang H."/>
            <person name="Liu L."/>
            <person name="Tang K."/>
        </authorList>
    </citation>
    <scope>NUCLEOTIDE SEQUENCE</scope>
    <source>
        <strain evidence="3">TK19036</strain>
    </source>
</reference>
<proteinExistence type="predicted"/>
<dbReference type="AlphaFoldDB" id="A0AA49GSW0"/>
<feature type="domain" description="Outer membrane protein beta-barrel" evidence="2">
    <location>
        <begin position="22"/>
        <end position="172"/>
    </location>
</feature>
<feature type="chain" id="PRO_5041210209" evidence="1">
    <location>
        <begin position="22"/>
        <end position="203"/>
    </location>
</feature>
<organism evidence="3">
    <name type="scientific">Roseihalotalea indica</name>
    <dbReference type="NCBI Taxonomy" id="2867963"/>
    <lineage>
        <taxon>Bacteria</taxon>
        <taxon>Pseudomonadati</taxon>
        <taxon>Bacteroidota</taxon>
        <taxon>Cytophagia</taxon>
        <taxon>Cytophagales</taxon>
        <taxon>Catalimonadaceae</taxon>
        <taxon>Roseihalotalea</taxon>
    </lineage>
</organism>
<feature type="signal peptide" evidence="1">
    <location>
        <begin position="1"/>
        <end position="21"/>
    </location>
</feature>
<evidence type="ECO:0000313" key="3">
    <source>
        <dbReference type="EMBL" id="WKN36779.1"/>
    </source>
</evidence>
<evidence type="ECO:0000259" key="2">
    <source>
        <dbReference type="Pfam" id="PF13568"/>
    </source>
</evidence>
<evidence type="ECO:0000256" key="1">
    <source>
        <dbReference type="SAM" id="SignalP"/>
    </source>
</evidence>
<dbReference type="EMBL" id="CP120682">
    <property type="protein sequence ID" value="WKN36779.1"/>
    <property type="molecule type" value="Genomic_DNA"/>
</dbReference>
<reference evidence="3" key="2">
    <citation type="journal article" date="2024" name="Antonie Van Leeuwenhoek">
        <title>Roseihalotalea indica gen. nov., sp. nov., a halophilic Bacteroidetes from mesopelagic Southwest Indian Ocean with higher carbohydrate metabolic potential.</title>
        <authorList>
            <person name="Chen B."/>
            <person name="Zhang M."/>
            <person name="Lin D."/>
            <person name="Ye J."/>
            <person name="Tang K."/>
        </authorList>
    </citation>
    <scope>NUCLEOTIDE SEQUENCE</scope>
    <source>
        <strain evidence="3">TK19036</strain>
    </source>
</reference>
<name>A0AA49GSW0_9BACT</name>